<dbReference type="Proteomes" id="UP000569914">
    <property type="component" value="Unassembled WGS sequence"/>
</dbReference>
<dbReference type="PANTHER" id="PTHR30267:SF2">
    <property type="entry name" value="PROTEIN PRKA"/>
    <property type="match status" value="1"/>
</dbReference>
<dbReference type="RefSeq" id="WP_179750873.1">
    <property type="nucleotide sequence ID" value="NZ_JACCBU010000001.1"/>
</dbReference>
<dbReference type="AlphaFoldDB" id="A0A7Y9LBM6"/>
<reference evidence="2 3" key="1">
    <citation type="submission" date="2020-07" db="EMBL/GenBank/DDBJ databases">
        <title>Sequencing the genomes of 1000 actinobacteria strains.</title>
        <authorList>
            <person name="Klenk H.-P."/>
        </authorList>
    </citation>
    <scope>NUCLEOTIDE SEQUENCE [LARGE SCALE GENOMIC DNA]</scope>
    <source>
        <strain evidence="2 3">DSM 22083</strain>
    </source>
</reference>
<organism evidence="2 3">
    <name type="scientific">Microlunatus parietis</name>
    <dbReference type="NCBI Taxonomy" id="682979"/>
    <lineage>
        <taxon>Bacteria</taxon>
        <taxon>Bacillati</taxon>
        <taxon>Actinomycetota</taxon>
        <taxon>Actinomycetes</taxon>
        <taxon>Propionibacteriales</taxon>
        <taxon>Propionibacteriaceae</taxon>
        <taxon>Microlunatus</taxon>
    </lineage>
</organism>
<dbReference type="GO" id="GO:0016851">
    <property type="term" value="F:magnesium chelatase activity"/>
    <property type="evidence" value="ECO:0007669"/>
    <property type="project" value="UniProtKB-EC"/>
</dbReference>
<name>A0A7Y9LBM6_9ACTN</name>
<dbReference type="EC" id="6.6.1.1" evidence="2"/>
<accession>A0A7Y9LBM6</accession>
<dbReference type="Gene3D" id="3.40.50.300">
    <property type="entry name" value="P-loop containing nucleotide triphosphate hydrolases"/>
    <property type="match status" value="1"/>
</dbReference>
<keyword evidence="3" id="KW-1185">Reference proteome</keyword>
<proteinExistence type="predicted"/>
<evidence type="ECO:0000313" key="3">
    <source>
        <dbReference type="Proteomes" id="UP000569914"/>
    </source>
</evidence>
<evidence type="ECO:0000256" key="1">
    <source>
        <dbReference type="SAM" id="MobiDB-lite"/>
    </source>
</evidence>
<protein>
    <submittedName>
        <fullName evidence="2">Magnesium chelatase subunit I</fullName>
        <ecNumber evidence="2">6.6.1.1</ecNumber>
    </submittedName>
</protein>
<dbReference type="EMBL" id="JACCBU010000001">
    <property type="protein sequence ID" value="NYE71008.1"/>
    <property type="molecule type" value="Genomic_DNA"/>
</dbReference>
<dbReference type="SUPFAM" id="SSF52540">
    <property type="entry name" value="P-loop containing nucleoside triphosphate hydrolases"/>
    <property type="match status" value="1"/>
</dbReference>
<comment type="caution">
    <text evidence="2">The sequence shown here is derived from an EMBL/GenBank/DDBJ whole genome shotgun (WGS) entry which is preliminary data.</text>
</comment>
<gene>
    <name evidence="2" type="ORF">BKA15_002337</name>
</gene>
<sequence length="480" mass="51581">MDMSGGFDEYGMPGGPEAAPGRTTLGALRGAGYRYHSVRTEIRHNLVARLSMGRPTVPDLIGFEATVLPELERSLFALHDVIVIGDRGQGKSTLLRGLRELLDVWAPVIEGSVLHEHPMNPQSRWAEALIAEHGDDTPVDWVHRDTRLAELRATAATTVTDLLGDHDPAAGHGLLPAMNRGVIIIDDLGALAPRVQSALAGILSGRELTVAEDASRLPLDVLVVASMGRDDYQEDGRLIAALRDRFAGTVTTHYPPTLEDEIEVLRRRSVIGPLDSNLFIPRIPDYLVEIVARFARAVRDTTTFDPEHAGSVRFGIAALELLGGSAARRASLCQEDAIARPSDLATLLTGANLRLHAPDGDLEQERSLLEELLDDAIAQTCRSRLTDADLTIVGARIDAGVTVESGPDTGSRDLLDQLGTVPRFSHLLKQLGVNDGAETPGLAAGAVEFALEGLAARHQLVRQRTGTMNDYRAASQAGTP</sequence>
<evidence type="ECO:0000313" key="2">
    <source>
        <dbReference type="EMBL" id="NYE71008.1"/>
    </source>
</evidence>
<dbReference type="PANTHER" id="PTHR30267">
    <property type="entry name" value="PROTEIN KINASE PRKA"/>
    <property type="match status" value="1"/>
</dbReference>
<keyword evidence="2" id="KW-0436">Ligase</keyword>
<feature type="region of interest" description="Disordered" evidence="1">
    <location>
        <begin position="1"/>
        <end position="22"/>
    </location>
</feature>
<dbReference type="GO" id="GO:0004672">
    <property type="term" value="F:protein kinase activity"/>
    <property type="evidence" value="ECO:0007669"/>
    <property type="project" value="TreeGrafter"/>
</dbReference>
<dbReference type="InterPro" id="IPR027417">
    <property type="entry name" value="P-loop_NTPase"/>
</dbReference>